<name>A0A0R2A9Y0_9LACO</name>
<dbReference type="AlphaFoldDB" id="A0A0R2A9Y0"/>
<gene>
    <name evidence="1" type="ORF">FC14_GL000416</name>
</gene>
<organism evidence="1 2">
    <name type="scientific">Ligilactobacillus agilis DSM 20509</name>
    <dbReference type="NCBI Taxonomy" id="1423718"/>
    <lineage>
        <taxon>Bacteria</taxon>
        <taxon>Bacillati</taxon>
        <taxon>Bacillota</taxon>
        <taxon>Bacilli</taxon>
        <taxon>Lactobacillales</taxon>
        <taxon>Lactobacillaceae</taxon>
        <taxon>Ligilactobacillus</taxon>
    </lineage>
</organism>
<keyword evidence="2" id="KW-1185">Reference proteome</keyword>
<dbReference type="PATRIC" id="fig|1423718.3.peg.434"/>
<proteinExistence type="predicted"/>
<dbReference type="Proteomes" id="UP000051008">
    <property type="component" value="Unassembled WGS sequence"/>
</dbReference>
<protein>
    <recommendedName>
        <fullName evidence="3">Type II restriction endonuclease</fullName>
    </recommendedName>
</protein>
<evidence type="ECO:0008006" key="3">
    <source>
        <dbReference type="Google" id="ProtNLM"/>
    </source>
</evidence>
<sequence length="65" mass="7634">MLGILKITQHNPRSTWKYVPLQDFTPNSDIDWTKSVSEIDQQLYKKYGLTADEIEFIETKVQAME</sequence>
<evidence type="ECO:0000313" key="1">
    <source>
        <dbReference type="EMBL" id="KRM63631.1"/>
    </source>
</evidence>
<reference evidence="1 2" key="1">
    <citation type="journal article" date="2015" name="Genome Announc.">
        <title>Expanding the biotechnology potential of lactobacilli through comparative genomics of 213 strains and associated genera.</title>
        <authorList>
            <person name="Sun Z."/>
            <person name="Harris H.M."/>
            <person name="McCann A."/>
            <person name="Guo C."/>
            <person name="Argimon S."/>
            <person name="Zhang W."/>
            <person name="Yang X."/>
            <person name="Jeffery I.B."/>
            <person name="Cooney J.C."/>
            <person name="Kagawa T.F."/>
            <person name="Liu W."/>
            <person name="Song Y."/>
            <person name="Salvetti E."/>
            <person name="Wrobel A."/>
            <person name="Rasinkangas P."/>
            <person name="Parkhill J."/>
            <person name="Rea M.C."/>
            <person name="O'Sullivan O."/>
            <person name="Ritari J."/>
            <person name="Douillard F.P."/>
            <person name="Paul Ross R."/>
            <person name="Yang R."/>
            <person name="Briner A.E."/>
            <person name="Felis G.E."/>
            <person name="de Vos W.M."/>
            <person name="Barrangou R."/>
            <person name="Klaenhammer T.R."/>
            <person name="Caufield P.W."/>
            <person name="Cui Y."/>
            <person name="Zhang H."/>
            <person name="O'Toole P.W."/>
        </authorList>
    </citation>
    <scope>NUCLEOTIDE SEQUENCE [LARGE SCALE GENOMIC DNA]</scope>
    <source>
        <strain evidence="1 2">DSM 20509</strain>
    </source>
</reference>
<accession>A0A0R2A9Y0</accession>
<evidence type="ECO:0000313" key="2">
    <source>
        <dbReference type="Proteomes" id="UP000051008"/>
    </source>
</evidence>
<comment type="caution">
    <text evidence="1">The sequence shown here is derived from an EMBL/GenBank/DDBJ whole genome shotgun (WGS) entry which is preliminary data.</text>
</comment>
<dbReference type="EMBL" id="AYYP01000060">
    <property type="protein sequence ID" value="KRM63631.1"/>
    <property type="molecule type" value="Genomic_DNA"/>
</dbReference>